<dbReference type="InterPro" id="IPR056474">
    <property type="entry name" value="SEN1_barrel"/>
</dbReference>
<dbReference type="CDD" id="cd18042">
    <property type="entry name" value="DEXXQc_SETX"/>
    <property type="match status" value="1"/>
</dbReference>
<dbReference type="GO" id="GO:0004386">
    <property type="term" value="F:helicase activity"/>
    <property type="evidence" value="ECO:0007669"/>
    <property type="project" value="UniProtKB-KW"/>
</dbReference>
<dbReference type="GO" id="GO:0016604">
    <property type="term" value="C:nuclear body"/>
    <property type="evidence" value="ECO:0007669"/>
    <property type="project" value="TreeGrafter"/>
</dbReference>
<feature type="compositionally biased region" description="Polar residues" evidence="10">
    <location>
        <begin position="1429"/>
        <end position="1444"/>
    </location>
</feature>
<feature type="compositionally biased region" description="Acidic residues" evidence="10">
    <location>
        <begin position="374"/>
        <end position="387"/>
    </location>
</feature>
<reference evidence="13" key="1">
    <citation type="journal article" date="2012" name="MBio">
        <title>Comparative genome analysis of Trichophyton rubrum and related dermatophytes reveals candidate genes involved in infection.</title>
        <authorList>
            <person name="Martinez D.A."/>
            <person name="Oliver B.G."/>
            <person name="Graeser Y."/>
            <person name="Goldberg J.M."/>
            <person name="Li W."/>
            <person name="Martinez-Rossi N.M."/>
            <person name="Monod M."/>
            <person name="Shelest E."/>
            <person name="Barton R.C."/>
            <person name="Birch E."/>
            <person name="Brakhage A.A."/>
            <person name="Chen Z."/>
            <person name="Gurr S.J."/>
            <person name="Heiman D."/>
            <person name="Heitman J."/>
            <person name="Kosti I."/>
            <person name="Rossi A."/>
            <person name="Saif S."/>
            <person name="Samalova M."/>
            <person name="Saunders C.W."/>
            <person name="Shea T."/>
            <person name="Summerbell R.C."/>
            <person name="Xu J."/>
            <person name="Young S."/>
            <person name="Zeng Q."/>
            <person name="Birren B.W."/>
            <person name="Cuomo C.A."/>
            <person name="White T.C."/>
        </authorList>
    </citation>
    <scope>NUCLEOTIDE SEQUENCE [LARGE SCALE GENOMIC DNA]</scope>
    <source>
        <strain evidence="13">ATCC MYA-4605 / CBS 113480</strain>
    </source>
</reference>
<keyword evidence="13" id="KW-1185">Reference proteome</keyword>
<feature type="compositionally biased region" description="Polar residues" evidence="10">
    <location>
        <begin position="1475"/>
        <end position="1486"/>
    </location>
</feature>
<keyword evidence="8" id="KW-0479">Metal-binding</keyword>
<evidence type="ECO:0000256" key="5">
    <source>
        <dbReference type="ARBA" id="ARBA00022806"/>
    </source>
</evidence>
<feature type="region of interest" description="Disordered" evidence="10">
    <location>
        <begin position="368"/>
        <end position="396"/>
    </location>
</feature>
<dbReference type="GO" id="GO:0005524">
    <property type="term" value="F:ATP binding"/>
    <property type="evidence" value="ECO:0007669"/>
    <property type="project" value="UniProtKB-KW"/>
</dbReference>
<keyword evidence="7" id="KW-0539">Nucleus</keyword>
<evidence type="ECO:0000256" key="7">
    <source>
        <dbReference type="ARBA" id="ARBA00023242"/>
    </source>
</evidence>
<dbReference type="Gene3D" id="4.10.60.10">
    <property type="entry name" value="Zinc finger, CCHC-type"/>
    <property type="match status" value="1"/>
</dbReference>
<evidence type="ECO:0000256" key="9">
    <source>
        <dbReference type="SAM" id="Coils"/>
    </source>
</evidence>
<dbReference type="VEuPathDB" id="FungiDB:MCYG_00602"/>
<dbReference type="SUPFAM" id="SSF57756">
    <property type="entry name" value="Retrovirus zinc finger-like domains"/>
    <property type="match status" value="1"/>
</dbReference>
<dbReference type="Gene3D" id="3.40.50.300">
    <property type="entry name" value="P-loop containing nucleotide triphosphate hydrolases"/>
    <property type="match status" value="2"/>
</dbReference>
<evidence type="ECO:0000313" key="13">
    <source>
        <dbReference type="Proteomes" id="UP000002035"/>
    </source>
</evidence>
<keyword evidence="3" id="KW-0547">Nucleotide-binding</keyword>
<dbReference type="Pfam" id="PF23576">
    <property type="entry name" value="SEN1_barrel"/>
    <property type="match status" value="1"/>
</dbReference>
<dbReference type="EMBL" id="DS995701">
    <property type="protein sequence ID" value="EEQ27714.1"/>
    <property type="molecule type" value="Genomic_DNA"/>
</dbReference>
<dbReference type="PROSITE" id="PS50158">
    <property type="entry name" value="ZF_CCHC"/>
    <property type="match status" value="1"/>
</dbReference>
<keyword evidence="9" id="KW-0175">Coiled coil</keyword>
<feature type="compositionally biased region" description="Basic and acidic residues" evidence="10">
    <location>
        <begin position="1348"/>
        <end position="1363"/>
    </location>
</feature>
<keyword evidence="8" id="KW-0863">Zinc-finger</keyword>
<proteinExistence type="inferred from homology"/>
<keyword evidence="6" id="KW-0067">ATP-binding</keyword>
<feature type="compositionally biased region" description="Low complexity" evidence="10">
    <location>
        <begin position="1488"/>
        <end position="1498"/>
    </location>
</feature>
<feature type="compositionally biased region" description="Polar residues" evidence="10">
    <location>
        <begin position="1215"/>
        <end position="1228"/>
    </location>
</feature>
<dbReference type="FunFam" id="3.40.50.300:FF:000326">
    <property type="entry name" value="P-loop containing nucleoside triphosphate hydrolase"/>
    <property type="match status" value="1"/>
</dbReference>
<protein>
    <submittedName>
        <fullName evidence="12">Helicase SEN1</fullName>
    </submittedName>
</protein>
<evidence type="ECO:0000256" key="4">
    <source>
        <dbReference type="ARBA" id="ARBA00022801"/>
    </source>
</evidence>
<dbReference type="InterPro" id="IPR036875">
    <property type="entry name" value="Znf_CCHC_sf"/>
</dbReference>
<evidence type="ECO:0000313" key="12">
    <source>
        <dbReference type="EMBL" id="EEQ27714.1"/>
    </source>
</evidence>
<dbReference type="Pfam" id="PF13086">
    <property type="entry name" value="AAA_11"/>
    <property type="match status" value="1"/>
</dbReference>
<dbReference type="InterPro" id="IPR045055">
    <property type="entry name" value="DNA2/NAM7-like"/>
</dbReference>
<evidence type="ECO:0000256" key="2">
    <source>
        <dbReference type="ARBA" id="ARBA00007913"/>
    </source>
</evidence>
<feature type="region of interest" description="Disordered" evidence="10">
    <location>
        <begin position="1193"/>
        <end position="1247"/>
    </location>
</feature>
<comment type="similarity">
    <text evidence="2">Belongs to the DNA2/NAM7 helicase family.</text>
</comment>
<dbReference type="GO" id="GO:0008270">
    <property type="term" value="F:zinc ion binding"/>
    <property type="evidence" value="ECO:0007669"/>
    <property type="project" value="UniProtKB-KW"/>
</dbReference>
<dbReference type="InterPro" id="IPR041677">
    <property type="entry name" value="DNA2/NAM7_AAA_11"/>
</dbReference>
<dbReference type="PANTHER" id="PTHR10887">
    <property type="entry name" value="DNA2/NAM7 HELICASE FAMILY"/>
    <property type="match status" value="1"/>
</dbReference>
<dbReference type="GO" id="GO:0006369">
    <property type="term" value="P:termination of RNA polymerase II transcription"/>
    <property type="evidence" value="ECO:0007669"/>
    <property type="project" value="TreeGrafter"/>
</dbReference>
<feature type="coiled-coil region" evidence="9">
    <location>
        <begin position="823"/>
        <end position="864"/>
    </location>
</feature>
<dbReference type="InterPro" id="IPR024481">
    <property type="entry name" value="Helicase_Sen1_N"/>
</dbReference>
<keyword evidence="8" id="KW-0862">Zinc</keyword>
<dbReference type="HOGENOM" id="CLU_000459_0_0_1"/>
<feature type="region of interest" description="Disordered" evidence="10">
    <location>
        <begin position="1339"/>
        <end position="1528"/>
    </location>
</feature>
<sequence>MFGFSWSFRRISNMKTFASAPRMIKTGTDIIEVLCDSQTGILRTRKLNDSKEVYFLQRLWEYQWLALSTIFTQTEKWHRMGVDRSTMLEFCRDSIQFAELLFDQLPIFATAVGEADPTQADSAKSTLLRYPTTTMNAMVKWLRLKDEYLATTLVGIVSKVLRRLGDLNATVQEEALAVIKDIALTAKIKTILTDSEKAELVRSLEAYYKKPLVTPAPVPAPKKRQSTITSFAKSVDPSTLVKSESKTIKEGEHDSDPDIPDDVLIELSSSVELNKARIASQKKPTTQHALPSKLTPVAPLAKPTHNVLSFREKREREKEAKKKRDMIELAKVKKNLPLRGVGEQTASQGSGLNGLNIGVIEHRPADSMMVSSDSDSDSDSDDNGEEEVLGKKVSSKPDAVKAYEESRKKLLQRVPVKKTKIVRSAKDMRARLAPDLSSLHKTLLSWDFFTESVLPPNCGQTDYTLVSNSFANALEYQKTFEPLLILEAWQGFQTAREDATFKEFEIKVANRLSVDSFVEVSTIMDPLQVKDLGLGEADLVLLSRSNKPATESNAPHCLARISSIKKKKGAMEISYRINPNGSMASGIGPGGGLFGVKITSLTPLEREYGALMALQYYDLSEEIIKAKPSPILNYGPESLKTILGTYDLNPAQSKAVKSAVDNDAFTLIQGPPGSGKTKTIVAIVGALLTPILAERRISQPKPTSDPAQMSKSTPSKKLLVCAPSNAAVDELVMRFKEGIKTISGKIQPISVIRLGRSDAINTNVLDVTLDELVNAKLNQTGQKKNGEERDLQSYFTEHKETSTKFTEIRQRIDQCRARGEPVSTELEREFDLLKRKKAQLSQAIDNARDKNHSAARNAELTRRRIQQEIIDGAHVICSTLSGSGHEMFQSLSIEFETVIIDEAAQSIELSALIPLKYGCSKCVLVGDPKQLPPTVLSKEASRFQYEQSLFVRMQANHPNDVHLLDTQYRMHPEISKFPSQAFYDGKLQDGPGMGPLRKKPWHGSELLGPYRFFDVQGMHSNAAKGHSLVNIAELTVAMRLYDRLLADYKNYDFTGKIGIITPYKGQLRELKARFAAKYGGSIFTAVEFNTTDAFQGRECEIIIFSCVRASSRGIGFLSDIRRMNVGLTRAKSSLWVLGNSQSLVQGEFWRALIHDAQGRDLYTEGDIIRILQKPQISLDMELNNVEMVDAPVESGVVSDPSSRPGSSLAGGSISRPASRTSNPQSAESLPSDPLSRSAASTPIPCLPNGPSGGKSGLNELAMCGYCGNHQHMTHNCDNIEAKIASQGTCRRCGDETHSIRDCKALRCIECGETGHIAKDCTSETVLRKWEKNKIMREEAHHKSMQQARVERQKQKALAAHDPKIPLIQVPGKKPAAESNTDSQRNGPGKRKRSDLSVSQASSDPKIMRLDQNTASSTPLKEPRGKKQDGSSSAAAQIPAINSSKVPRGRKADPHSVAPPPSDLVIPSRDSHENRPISTEPATQMTNKPGDPSGHSSGPPIRPRGDRRPPPPPMRKKKPADVFIRPKRR</sequence>
<dbReference type="Pfam" id="PF12726">
    <property type="entry name" value="SEN1_N"/>
    <property type="match status" value="1"/>
</dbReference>
<accession>C5FD30</accession>
<dbReference type="OrthoDB" id="6513042at2759"/>
<feature type="compositionally biased region" description="Basic and acidic residues" evidence="10">
    <location>
        <begin position="310"/>
        <end position="322"/>
    </location>
</feature>
<dbReference type="InterPro" id="IPR027417">
    <property type="entry name" value="P-loop_NTPase"/>
</dbReference>
<dbReference type="RefSeq" id="XP_002850498.1">
    <property type="nucleotide sequence ID" value="XM_002850452.1"/>
</dbReference>
<dbReference type="FunFam" id="3.40.50.300:FF:001152">
    <property type="entry name" value="tRNA-splicing endonuclease, putative"/>
    <property type="match status" value="1"/>
</dbReference>
<dbReference type="STRING" id="554155.C5FD30"/>
<evidence type="ECO:0000256" key="3">
    <source>
        <dbReference type="ARBA" id="ARBA00022741"/>
    </source>
</evidence>
<dbReference type="InterPro" id="IPR001878">
    <property type="entry name" value="Znf_CCHC"/>
</dbReference>
<dbReference type="PANTHER" id="PTHR10887:SF495">
    <property type="entry name" value="HELICASE SENATAXIN ISOFORM X1-RELATED"/>
    <property type="match status" value="1"/>
</dbReference>
<feature type="region of interest" description="Disordered" evidence="10">
    <location>
        <begin position="301"/>
        <end position="322"/>
    </location>
</feature>
<keyword evidence="5 12" id="KW-0347">Helicase</keyword>
<dbReference type="InterPro" id="IPR041679">
    <property type="entry name" value="DNA2/NAM7-like_C"/>
</dbReference>
<dbReference type="Pfam" id="PF13087">
    <property type="entry name" value="AAA_12"/>
    <property type="match status" value="1"/>
</dbReference>
<keyword evidence="4" id="KW-0378">Hydrolase</keyword>
<dbReference type="GO" id="GO:0005694">
    <property type="term" value="C:chromosome"/>
    <property type="evidence" value="ECO:0007669"/>
    <property type="project" value="UniProtKB-ARBA"/>
</dbReference>
<gene>
    <name evidence="12" type="ORF">MCYG_00602</name>
</gene>
<dbReference type="InterPro" id="IPR047187">
    <property type="entry name" value="SF1_C_Upf1"/>
</dbReference>
<evidence type="ECO:0000259" key="11">
    <source>
        <dbReference type="PROSITE" id="PS50158"/>
    </source>
</evidence>
<dbReference type="Proteomes" id="UP000002035">
    <property type="component" value="Unassembled WGS sequence"/>
</dbReference>
<comment type="subcellular location">
    <subcellularLocation>
        <location evidence="1">Nucleus</location>
    </subcellularLocation>
</comment>
<evidence type="ECO:0000256" key="8">
    <source>
        <dbReference type="PROSITE-ProRule" id="PRU00047"/>
    </source>
</evidence>
<dbReference type="GeneID" id="9225723"/>
<organism evidence="12 13">
    <name type="scientific">Arthroderma otae (strain ATCC MYA-4605 / CBS 113480)</name>
    <name type="common">Microsporum canis</name>
    <dbReference type="NCBI Taxonomy" id="554155"/>
    <lineage>
        <taxon>Eukaryota</taxon>
        <taxon>Fungi</taxon>
        <taxon>Dikarya</taxon>
        <taxon>Ascomycota</taxon>
        <taxon>Pezizomycotina</taxon>
        <taxon>Eurotiomycetes</taxon>
        <taxon>Eurotiomycetidae</taxon>
        <taxon>Onygenales</taxon>
        <taxon>Arthrodermataceae</taxon>
        <taxon>Microsporum</taxon>
    </lineage>
</organism>
<dbReference type="GO" id="GO:0016787">
    <property type="term" value="F:hydrolase activity"/>
    <property type="evidence" value="ECO:0007669"/>
    <property type="project" value="UniProtKB-KW"/>
</dbReference>
<dbReference type="eggNOG" id="KOG1801">
    <property type="taxonomic scope" value="Eukaryota"/>
</dbReference>
<dbReference type="GO" id="GO:0001147">
    <property type="term" value="F:transcription termination site sequence-specific DNA binding"/>
    <property type="evidence" value="ECO:0007669"/>
    <property type="project" value="TreeGrafter"/>
</dbReference>
<feature type="domain" description="CCHC-type" evidence="11">
    <location>
        <begin position="1306"/>
        <end position="1322"/>
    </location>
</feature>
<evidence type="ECO:0000256" key="6">
    <source>
        <dbReference type="ARBA" id="ARBA00022840"/>
    </source>
</evidence>
<dbReference type="SMART" id="SM00343">
    <property type="entry name" value="ZnF_C2HC"/>
    <property type="match status" value="3"/>
</dbReference>
<evidence type="ECO:0000256" key="1">
    <source>
        <dbReference type="ARBA" id="ARBA00004123"/>
    </source>
</evidence>
<dbReference type="CDD" id="cd18808">
    <property type="entry name" value="SF1_C_Upf1"/>
    <property type="match status" value="1"/>
</dbReference>
<evidence type="ECO:0000256" key="10">
    <source>
        <dbReference type="SAM" id="MobiDB-lite"/>
    </source>
</evidence>
<name>C5FD30_ARTOC</name>
<dbReference type="OMA" id="WHSTELL"/>
<dbReference type="SUPFAM" id="SSF52540">
    <property type="entry name" value="P-loop containing nucleoside triphosphate hydrolases"/>
    <property type="match status" value="1"/>
</dbReference>